<keyword evidence="10 15" id="KW-0804">Transcription</keyword>
<evidence type="ECO:0000256" key="3">
    <source>
        <dbReference type="ARBA" id="ARBA00022491"/>
    </source>
</evidence>
<evidence type="ECO:0000256" key="2">
    <source>
        <dbReference type="ARBA" id="ARBA00010309"/>
    </source>
</evidence>
<keyword evidence="8 15" id="KW-0408">Iron</keyword>
<name>A0ABQ8LNQ2_LABRO</name>
<dbReference type="SUPFAM" id="SSF51197">
    <property type="entry name" value="Clavaminate synthase-like"/>
    <property type="match status" value="1"/>
</dbReference>
<dbReference type="Gene3D" id="1.10.10.1500">
    <property type="entry name" value="JmjC domain-containing ribosomal oxygenase (ROX), dimer domain"/>
    <property type="match status" value="1"/>
</dbReference>
<dbReference type="Gene3D" id="3.90.930.40">
    <property type="match status" value="1"/>
</dbReference>
<evidence type="ECO:0000256" key="10">
    <source>
        <dbReference type="ARBA" id="ARBA00023163"/>
    </source>
</evidence>
<feature type="domain" description="JmjC" evidence="17">
    <location>
        <begin position="205"/>
        <end position="263"/>
    </location>
</feature>
<evidence type="ECO:0000256" key="15">
    <source>
        <dbReference type="RuleBase" id="RU366061"/>
    </source>
</evidence>
<dbReference type="InterPro" id="IPR049043">
    <property type="entry name" value="WHD_RIOX1"/>
</dbReference>
<dbReference type="Gene3D" id="2.60.120.650">
    <property type="entry name" value="Cupin"/>
    <property type="match status" value="2"/>
</dbReference>
<dbReference type="EMBL" id="JACTAM010000020">
    <property type="protein sequence ID" value="KAI2652295.1"/>
    <property type="molecule type" value="Genomic_DNA"/>
</dbReference>
<evidence type="ECO:0000256" key="11">
    <source>
        <dbReference type="ARBA" id="ARBA00023242"/>
    </source>
</evidence>
<evidence type="ECO:0000256" key="14">
    <source>
        <dbReference type="ARBA" id="ARBA00049324"/>
    </source>
</evidence>
<sequence>MTSPLQAKSPPAKKIKRKENGIQPKNKLNKKKTVKPLKSNMRLSSSDKEKSKAEKECETHNGEGVDSPALDALLMDLTKVNNSRDRANRLFQDNWEKKPILIQRQNPDFYKGLFSTAEFDQILRNDDVQYGVNLDVTSYTNGKRETHNPPGRALPYTVWDFYESGCSLRMLNPQAFSSTVWQVLSILQEKFGSMAGANVSEDEVLPLVSSPNFNQNEIGQPIMDVVLEAGDLLYFPRGFIHQGDCLPNAHSLHITISSFQRNSWGDLLLKLMPASLEIAMEEDVEFRKGLPLDYLQFMGVQNSEKDDPRRSKFIAHVEGLMKNLVSYAPVDAAVDQKARDFLHDCLPPMLSAEEKASSVYGAPARWGDGKALDVTVQLKGQTQIRLVRAGAARLCGDGDTVSLFYTTENSRVYHKEEPKSTEMKTEHIDAMEFLIHSYPKFVSVASLPCETMEAKMSLAELLFEKGVIRTAEPLTAE</sequence>
<evidence type="ECO:0000256" key="16">
    <source>
        <dbReference type="SAM" id="MobiDB-lite"/>
    </source>
</evidence>
<feature type="compositionally biased region" description="Basic and acidic residues" evidence="16">
    <location>
        <begin position="45"/>
        <end position="63"/>
    </location>
</feature>
<evidence type="ECO:0000256" key="8">
    <source>
        <dbReference type="ARBA" id="ARBA00023004"/>
    </source>
</evidence>
<dbReference type="InterPro" id="IPR039994">
    <property type="entry name" value="NO66-like"/>
</dbReference>
<dbReference type="Proteomes" id="UP000830375">
    <property type="component" value="Unassembled WGS sequence"/>
</dbReference>
<feature type="domain" description="RIOX1/NO66-like C-terminal winged helix" evidence="18">
    <location>
        <begin position="346"/>
        <end position="474"/>
    </location>
</feature>
<comment type="cofactor">
    <cofactor evidence="15">
        <name>Fe(2+)</name>
        <dbReference type="ChEBI" id="CHEBI:29033"/>
    </cofactor>
    <text evidence="15">Binds 1 Fe(2+) ion per subunit.</text>
</comment>
<evidence type="ECO:0000256" key="9">
    <source>
        <dbReference type="ARBA" id="ARBA00023015"/>
    </source>
</evidence>
<comment type="catalytic activity">
    <reaction evidence="12">
        <text>L-histidyl-[protein] + 2-oxoglutarate + O2 = (3S)-3-hydroxy-L-histidyl-[protein] + succinate + CO2</text>
        <dbReference type="Rhea" id="RHEA:54256"/>
        <dbReference type="Rhea" id="RHEA-COMP:9745"/>
        <dbReference type="Rhea" id="RHEA-COMP:13840"/>
        <dbReference type="ChEBI" id="CHEBI:15379"/>
        <dbReference type="ChEBI" id="CHEBI:16526"/>
        <dbReference type="ChEBI" id="CHEBI:16810"/>
        <dbReference type="ChEBI" id="CHEBI:29979"/>
        <dbReference type="ChEBI" id="CHEBI:30031"/>
        <dbReference type="ChEBI" id="CHEBI:138021"/>
        <dbReference type="EC" id="1.14.11.79"/>
    </reaction>
    <physiologicalReaction direction="left-to-right" evidence="12">
        <dbReference type="Rhea" id="RHEA:54257"/>
    </physiologicalReaction>
</comment>
<organism evidence="19 20">
    <name type="scientific">Labeo rohita</name>
    <name type="common">Indian major carp</name>
    <name type="synonym">Cyprinus rohita</name>
    <dbReference type="NCBI Taxonomy" id="84645"/>
    <lineage>
        <taxon>Eukaryota</taxon>
        <taxon>Metazoa</taxon>
        <taxon>Chordata</taxon>
        <taxon>Craniata</taxon>
        <taxon>Vertebrata</taxon>
        <taxon>Euteleostomi</taxon>
        <taxon>Actinopterygii</taxon>
        <taxon>Neopterygii</taxon>
        <taxon>Teleostei</taxon>
        <taxon>Ostariophysi</taxon>
        <taxon>Cypriniformes</taxon>
        <taxon>Cyprinidae</taxon>
        <taxon>Labeoninae</taxon>
        <taxon>Labeonini</taxon>
        <taxon>Labeo</taxon>
    </lineage>
</organism>
<comment type="catalytic activity">
    <reaction evidence="13">
        <text>N(6),N(6)-dimethyl-L-lysyl(36)-[histone H3] + 2 2-oxoglutarate + 2 O2 = L-lysyl(36)-[histone H3] + 2 formaldehyde + 2 succinate + 2 CO2</text>
        <dbReference type="Rhea" id="RHEA:42032"/>
        <dbReference type="Rhea" id="RHEA-COMP:9785"/>
        <dbReference type="Rhea" id="RHEA-COMP:9787"/>
        <dbReference type="ChEBI" id="CHEBI:15379"/>
        <dbReference type="ChEBI" id="CHEBI:16526"/>
        <dbReference type="ChEBI" id="CHEBI:16810"/>
        <dbReference type="ChEBI" id="CHEBI:16842"/>
        <dbReference type="ChEBI" id="CHEBI:29969"/>
        <dbReference type="ChEBI" id="CHEBI:30031"/>
        <dbReference type="ChEBI" id="CHEBI:61976"/>
        <dbReference type="EC" id="1.14.11.27"/>
    </reaction>
    <physiologicalReaction direction="left-to-right" evidence="13">
        <dbReference type="Rhea" id="RHEA:42033"/>
    </physiologicalReaction>
</comment>
<comment type="subcellular location">
    <subcellularLocation>
        <location evidence="1 15">Nucleus</location>
    </subcellularLocation>
</comment>
<proteinExistence type="inferred from homology"/>
<dbReference type="Pfam" id="PF08007">
    <property type="entry name" value="JmjC_2"/>
    <property type="match status" value="1"/>
</dbReference>
<evidence type="ECO:0000259" key="18">
    <source>
        <dbReference type="Pfam" id="PF21233"/>
    </source>
</evidence>
<keyword evidence="7 15" id="KW-0560">Oxidoreductase</keyword>
<keyword evidence="20" id="KW-1185">Reference proteome</keyword>
<evidence type="ECO:0000256" key="5">
    <source>
        <dbReference type="ARBA" id="ARBA00022853"/>
    </source>
</evidence>
<dbReference type="EC" id="1.14.11.-" evidence="15"/>
<evidence type="ECO:0000256" key="13">
    <source>
        <dbReference type="ARBA" id="ARBA00048301"/>
    </source>
</evidence>
<keyword evidence="5" id="KW-0156">Chromatin regulator</keyword>
<evidence type="ECO:0000259" key="17">
    <source>
        <dbReference type="Pfam" id="PF08007"/>
    </source>
</evidence>
<evidence type="ECO:0000313" key="20">
    <source>
        <dbReference type="Proteomes" id="UP000830375"/>
    </source>
</evidence>
<dbReference type="PANTHER" id="PTHR13096:SF8">
    <property type="entry name" value="RIBOSOMAL OXYGENASE 1"/>
    <property type="match status" value="1"/>
</dbReference>
<keyword evidence="3" id="KW-0678">Repressor</keyword>
<feature type="region of interest" description="Disordered" evidence="16">
    <location>
        <begin position="1"/>
        <end position="65"/>
    </location>
</feature>
<protein>
    <recommendedName>
        <fullName evidence="15">Bifunctional lysine-specific demethylase and histidyl-hydroxylase</fullName>
        <ecNumber evidence="15">1.14.11.-</ecNumber>
    </recommendedName>
</protein>
<keyword evidence="6 15" id="KW-0223">Dioxygenase</keyword>
<evidence type="ECO:0000256" key="12">
    <source>
        <dbReference type="ARBA" id="ARBA00048149"/>
    </source>
</evidence>
<dbReference type="InterPro" id="IPR003347">
    <property type="entry name" value="JmjC_dom"/>
</dbReference>
<evidence type="ECO:0000256" key="6">
    <source>
        <dbReference type="ARBA" id="ARBA00022964"/>
    </source>
</evidence>
<accession>A0ABQ8LNQ2</accession>
<evidence type="ECO:0000256" key="1">
    <source>
        <dbReference type="ARBA" id="ARBA00004123"/>
    </source>
</evidence>
<evidence type="ECO:0000313" key="19">
    <source>
        <dbReference type="EMBL" id="KAI2652295.1"/>
    </source>
</evidence>
<evidence type="ECO:0000256" key="4">
    <source>
        <dbReference type="ARBA" id="ARBA00022723"/>
    </source>
</evidence>
<keyword evidence="9 15" id="KW-0805">Transcription regulation</keyword>
<keyword evidence="11 15" id="KW-0539">Nucleus</keyword>
<keyword evidence="4 15" id="KW-0479">Metal-binding</keyword>
<comment type="function">
    <text evidence="15">Oxygenase that can act as both a histone lysine demethylase and a ribosomal histidine hydroxylase.</text>
</comment>
<comment type="similarity">
    <text evidence="2">Belongs to the ROX family. NO66 subfamily.</text>
</comment>
<comment type="caution">
    <text evidence="19">The sequence shown here is derived from an EMBL/GenBank/DDBJ whole genome shotgun (WGS) entry which is preliminary data.</text>
</comment>
<evidence type="ECO:0000256" key="7">
    <source>
        <dbReference type="ARBA" id="ARBA00023002"/>
    </source>
</evidence>
<dbReference type="PANTHER" id="PTHR13096">
    <property type="entry name" value="MINA53 MYC INDUCED NUCLEAR ANTIGEN"/>
    <property type="match status" value="1"/>
</dbReference>
<reference evidence="19 20" key="1">
    <citation type="submission" date="2022-01" db="EMBL/GenBank/DDBJ databases">
        <title>A high-quality chromosome-level genome assembly of rohu carp, Labeo rohita.</title>
        <authorList>
            <person name="Arick M.A. II"/>
            <person name="Hsu C.-Y."/>
            <person name="Magbanua Z."/>
            <person name="Pechanova O."/>
            <person name="Grover C."/>
            <person name="Miller E."/>
            <person name="Thrash A."/>
            <person name="Ezzel L."/>
            <person name="Alam S."/>
            <person name="Benzie J."/>
            <person name="Hamilton M."/>
            <person name="Karsi A."/>
            <person name="Lawrence M.L."/>
            <person name="Peterson D.G."/>
        </authorList>
    </citation>
    <scope>NUCLEOTIDE SEQUENCE [LARGE SCALE GENOMIC DNA]</scope>
    <source>
        <strain evidence="20">BAU-BD-2019</strain>
        <tissue evidence="19">Blood</tissue>
    </source>
</reference>
<dbReference type="Pfam" id="PF21233">
    <property type="entry name" value="WHD_RIOX1"/>
    <property type="match status" value="1"/>
</dbReference>
<comment type="catalytic activity">
    <reaction evidence="14">
        <text>N(6)-methyl-L-lysyl-[protein] + 2-oxoglutarate + O2 = L-lysyl-[protein] + formaldehyde + succinate + CO2</text>
        <dbReference type="Rhea" id="RHEA:60924"/>
        <dbReference type="Rhea" id="RHEA-COMP:9752"/>
        <dbReference type="Rhea" id="RHEA-COMP:13053"/>
        <dbReference type="ChEBI" id="CHEBI:15379"/>
        <dbReference type="ChEBI" id="CHEBI:16526"/>
        <dbReference type="ChEBI" id="CHEBI:16810"/>
        <dbReference type="ChEBI" id="CHEBI:16842"/>
        <dbReference type="ChEBI" id="CHEBI:29969"/>
        <dbReference type="ChEBI" id="CHEBI:30031"/>
        <dbReference type="ChEBI" id="CHEBI:61929"/>
    </reaction>
    <physiologicalReaction direction="left-to-right" evidence="14">
        <dbReference type="Rhea" id="RHEA:60925"/>
    </physiologicalReaction>
</comment>
<gene>
    <name evidence="19" type="ORF">H4Q32_015179</name>
</gene>